<evidence type="ECO:0000313" key="2">
    <source>
        <dbReference type="EMBL" id="KAJ7728509.1"/>
    </source>
</evidence>
<dbReference type="EMBL" id="JARKIB010000172">
    <property type="protein sequence ID" value="KAJ7728509.1"/>
    <property type="molecule type" value="Genomic_DNA"/>
</dbReference>
<comment type="caution">
    <text evidence="2">The sequence shown here is derived from an EMBL/GenBank/DDBJ whole genome shotgun (WGS) entry which is preliminary data.</text>
</comment>
<accession>A0AAD7MRA8</accession>
<keyword evidence="3" id="KW-1185">Reference proteome</keyword>
<proteinExistence type="predicted"/>
<keyword evidence="1" id="KW-0812">Transmembrane</keyword>
<reference evidence="2" key="1">
    <citation type="submission" date="2023-03" db="EMBL/GenBank/DDBJ databases">
        <title>Massive genome expansion in bonnet fungi (Mycena s.s.) driven by repeated elements and novel gene families across ecological guilds.</title>
        <authorList>
            <consortium name="Lawrence Berkeley National Laboratory"/>
            <person name="Harder C.B."/>
            <person name="Miyauchi S."/>
            <person name="Viragh M."/>
            <person name="Kuo A."/>
            <person name="Thoen E."/>
            <person name="Andreopoulos B."/>
            <person name="Lu D."/>
            <person name="Skrede I."/>
            <person name="Drula E."/>
            <person name="Henrissat B."/>
            <person name="Morin E."/>
            <person name="Kohler A."/>
            <person name="Barry K."/>
            <person name="LaButti K."/>
            <person name="Morin E."/>
            <person name="Salamov A."/>
            <person name="Lipzen A."/>
            <person name="Mereny Z."/>
            <person name="Hegedus B."/>
            <person name="Baldrian P."/>
            <person name="Stursova M."/>
            <person name="Weitz H."/>
            <person name="Taylor A."/>
            <person name="Grigoriev I.V."/>
            <person name="Nagy L.G."/>
            <person name="Martin F."/>
            <person name="Kauserud H."/>
        </authorList>
    </citation>
    <scope>NUCLEOTIDE SEQUENCE</scope>
    <source>
        <strain evidence="2">CBHHK182m</strain>
    </source>
</reference>
<evidence type="ECO:0000256" key="1">
    <source>
        <dbReference type="SAM" id="Phobius"/>
    </source>
</evidence>
<gene>
    <name evidence="2" type="ORF">B0H16DRAFT_1734659</name>
</gene>
<dbReference type="AlphaFoldDB" id="A0AAD7MRA8"/>
<feature type="transmembrane region" description="Helical" evidence="1">
    <location>
        <begin position="20"/>
        <end position="47"/>
    </location>
</feature>
<organism evidence="2 3">
    <name type="scientific">Mycena metata</name>
    <dbReference type="NCBI Taxonomy" id="1033252"/>
    <lineage>
        <taxon>Eukaryota</taxon>
        <taxon>Fungi</taxon>
        <taxon>Dikarya</taxon>
        <taxon>Basidiomycota</taxon>
        <taxon>Agaricomycotina</taxon>
        <taxon>Agaricomycetes</taxon>
        <taxon>Agaricomycetidae</taxon>
        <taxon>Agaricales</taxon>
        <taxon>Marasmiineae</taxon>
        <taxon>Mycenaceae</taxon>
        <taxon>Mycena</taxon>
    </lineage>
</organism>
<evidence type="ECO:0000313" key="3">
    <source>
        <dbReference type="Proteomes" id="UP001215598"/>
    </source>
</evidence>
<keyword evidence="1" id="KW-0472">Membrane</keyword>
<sequence length="158" mass="17631">MPLSLGWDADPRDDEAPPDWTIPGLMLSDIGSIICPTFLLQCSFVMFTMTHGQDFRVDLSQASSHALQGDCYHPLNDHQPHSRPYTSFWPSRKMHPSRGRRCALPRKAHGWQCKLLDGVRGTLKTFVWLQKGASLATAANGYAIAIPAVLLFENLVLE</sequence>
<name>A0AAD7MRA8_9AGAR</name>
<protein>
    <submittedName>
        <fullName evidence="2">Uncharacterized protein</fullName>
    </submittedName>
</protein>
<keyword evidence="1" id="KW-1133">Transmembrane helix</keyword>
<dbReference type="Proteomes" id="UP001215598">
    <property type="component" value="Unassembled WGS sequence"/>
</dbReference>